<gene>
    <name evidence="1" type="ORF">JF888_15060</name>
</gene>
<proteinExistence type="predicted"/>
<dbReference type="AlphaFoldDB" id="A0A934KKI9"/>
<name>A0A934KKI9_9BACT</name>
<reference evidence="1 2" key="1">
    <citation type="submission" date="2020-10" db="EMBL/GenBank/DDBJ databases">
        <title>Ca. Dormibacterota MAGs.</title>
        <authorList>
            <person name="Montgomery K."/>
        </authorList>
    </citation>
    <scope>NUCLEOTIDE SEQUENCE [LARGE SCALE GENOMIC DNA]</scope>
    <source>
        <strain evidence="1">SC8811_S16_3</strain>
    </source>
</reference>
<accession>A0A934KKI9</accession>
<evidence type="ECO:0000313" key="2">
    <source>
        <dbReference type="Proteomes" id="UP000620075"/>
    </source>
</evidence>
<organism evidence="1 2">
    <name type="scientific">Candidatus Dormiibacter inghamiae</name>
    <dbReference type="NCBI Taxonomy" id="3127013"/>
    <lineage>
        <taxon>Bacteria</taxon>
        <taxon>Bacillati</taxon>
        <taxon>Candidatus Dormiibacterota</taxon>
        <taxon>Candidatus Dormibacteria</taxon>
        <taxon>Candidatus Dormibacterales</taxon>
        <taxon>Candidatus Dormibacteraceae</taxon>
        <taxon>Candidatus Dormiibacter</taxon>
    </lineage>
</organism>
<evidence type="ECO:0000313" key="1">
    <source>
        <dbReference type="EMBL" id="MBJ7604478.1"/>
    </source>
</evidence>
<dbReference type="EMBL" id="JAEKNQ010000058">
    <property type="protein sequence ID" value="MBJ7604478.1"/>
    <property type="molecule type" value="Genomic_DNA"/>
</dbReference>
<dbReference type="RefSeq" id="WP_338182200.1">
    <property type="nucleotide sequence ID" value="NZ_JAEKNQ010000058.1"/>
</dbReference>
<sequence>MSIGRGLLIGAAAGAAGTTALNAVTYLDMAIRARPTSSTPQETVKKLASEAHVAIPGNDEARQNRLAGLGPLTGLATGVGVGAVLGLGRSVGWRPGVLISTLAATVGALVGSNGPMTVLGVTDPRTWAVKDWVSDVVPHLAYGAVAAGVLREIDRSLSATIIRQGTLDS</sequence>
<protein>
    <recommendedName>
        <fullName evidence="3">DUF1440 domain-containing protein</fullName>
    </recommendedName>
</protein>
<evidence type="ECO:0008006" key="3">
    <source>
        <dbReference type="Google" id="ProtNLM"/>
    </source>
</evidence>
<dbReference type="Proteomes" id="UP000620075">
    <property type="component" value="Unassembled WGS sequence"/>
</dbReference>
<comment type="caution">
    <text evidence="1">The sequence shown here is derived from an EMBL/GenBank/DDBJ whole genome shotgun (WGS) entry which is preliminary data.</text>
</comment>